<evidence type="ECO:0000313" key="1">
    <source>
        <dbReference type="EMBL" id="EDS73349.1"/>
    </source>
</evidence>
<protein>
    <submittedName>
        <fullName evidence="1">Uncharacterized protein</fullName>
    </submittedName>
</protein>
<keyword evidence="2" id="KW-1185">Reference proteome</keyword>
<gene>
    <name evidence="1" type="ORF">ANASTE_00204</name>
</gene>
<comment type="caution">
    <text evidence="1">The sequence shown here is derived from an EMBL/GenBank/DDBJ whole genome shotgun (WGS) entry which is preliminary data.</text>
</comment>
<reference evidence="1" key="2">
    <citation type="submission" date="2013-08" db="EMBL/GenBank/DDBJ databases">
        <title>Draft genome sequence of Anaerofustis stercorihominis (DSM 17244).</title>
        <authorList>
            <person name="Sudarsanam P."/>
            <person name="Ley R."/>
            <person name="Guruge J."/>
            <person name="Turnbaugh P.J."/>
            <person name="Mahowald M."/>
            <person name="Liep D."/>
            <person name="Gordon J."/>
        </authorList>
    </citation>
    <scope>NUCLEOTIDE SEQUENCE</scope>
    <source>
        <strain evidence="1">DSM 17244</strain>
    </source>
</reference>
<dbReference type="Proteomes" id="UP000005178">
    <property type="component" value="Unassembled WGS sequence"/>
</dbReference>
<evidence type="ECO:0000313" key="2">
    <source>
        <dbReference type="Proteomes" id="UP000005178"/>
    </source>
</evidence>
<accession>B1C664</accession>
<sequence>MEVIDRTNGNVIKVIKDKKRITAFVDNLHIDKWKASDKSDYNHNKKESFDKKYCYEYILSNKKDSSSFAVYKDKSVVRFKSIGARYDFAVPDDVASYMRNADEI</sequence>
<dbReference type="AlphaFoldDB" id="B1C664"/>
<reference evidence="1" key="1">
    <citation type="submission" date="2008-01" db="EMBL/GenBank/DDBJ databases">
        <authorList>
            <person name="Fulton L."/>
            <person name="Clifton S."/>
            <person name="Fulton B."/>
            <person name="Xu J."/>
            <person name="Minx P."/>
            <person name="Pepin K.H."/>
            <person name="Johnson M."/>
            <person name="Thiruvilangam P."/>
            <person name="Bhonagiri V."/>
            <person name="Nash W.E."/>
            <person name="Mardis E.R."/>
            <person name="Wilson R.K."/>
        </authorList>
    </citation>
    <scope>NUCLEOTIDE SEQUENCE [LARGE SCALE GENOMIC DNA]</scope>
    <source>
        <strain evidence="1">DSM 17244</strain>
    </source>
</reference>
<organism evidence="1 2">
    <name type="scientific">Anaerofustis stercorihominis DSM 17244</name>
    <dbReference type="NCBI Taxonomy" id="445971"/>
    <lineage>
        <taxon>Bacteria</taxon>
        <taxon>Bacillati</taxon>
        <taxon>Bacillota</taxon>
        <taxon>Clostridia</taxon>
        <taxon>Eubacteriales</taxon>
        <taxon>Eubacteriaceae</taxon>
        <taxon>Anaerofustis</taxon>
    </lineage>
</organism>
<proteinExistence type="predicted"/>
<dbReference type="EMBL" id="ABIL02000004">
    <property type="protein sequence ID" value="EDS73349.1"/>
    <property type="molecule type" value="Genomic_DNA"/>
</dbReference>
<name>B1C664_9FIRM</name>
<dbReference type="HOGENOM" id="CLU_2244328_0_0_9"/>